<comment type="similarity">
    <text evidence="3">Belongs to the CENP-I/CTF3 family.</text>
</comment>
<name>A0A8C9VNQ6_SCLFO</name>
<evidence type="ECO:0000256" key="1">
    <source>
        <dbReference type="ARBA" id="ARBA00004123"/>
    </source>
</evidence>
<evidence type="ECO:0000256" key="5">
    <source>
        <dbReference type="ARBA" id="ARBA00023242"/>
    </source>
</evidence>
<dbReference type="InterPro" id="IPR012485">
    <property type="entry name" value="CENP-I"/>
</dbReference>
<dbReference type="GO" id="GO:0000939">
    <property type="term" value="C:inner kinetochore"/>
    <property type="evidence" value="ECO:0007669"/>
    <property type="project" value="TreeGrafter"/>
</dbReference>
<dbReference type="GeneTree" id="ENSGT00390000013235"/>
<dbReference type="PANTHER" id="PTHR48208:SF2">
    <property type="entry name" value="CENTROMERE PROTEIN I"/>
    <property type="match status" value="1"/>
</dbReference>
<reference evidence="8 9" key="1">
    <citation type="submission" date="2019-04" db="EMBL/GenBank/DDBJ databases">
        <authorList>
            <consortium name="Wellcome Sanger Institute Data Sharing"/>
        </authorList>
    </citation>
    <scope>NUCLEOTIDE SEQUENCE [LARGE SCALE GENOMIC DNA]</scope>
</reference>
<evidence type="ECO:0000256" key="2">
    <source>
        <dbReference type="ARBA" id="ARBA00004584"/>
    </source>
</evidence>
<proteinExistence type="inferred from homology"/>
<dbReference type="AlphaFoldDB" id="A0A8C9VNQ6"/>
<dbReference type="Pfam" id="PF07778">
    <property type="entry name" value="CENP-I"/>
    <property type="match status" value="1"/>
</dbReference>
<gene>
    <name evidence="8" type="primary">cenpi</name>
</gene>
<dbReference type="Ensembl" id="ENSSFOT00015068601.1">
    <property type="protein sequence ID" value="ENSSFOP00015062718.1"/>
    <property type="gene ID" value="ENSSFOG00015006417.2"/>
</dbReference>
<dbReference type="PANTHER" id="PTHR48208">
    <property type="entry name" value="CENTROMERE PROTEIN I"/>
    <property type="match status" value="1"/>
</dbReference>
<reference evidence="8" key="2">
    <citation type="submission" date="2025-08" db="UniProtKB">
        <authorList>
            <consortium name="Ensembl"/>
        </authorList>
    </citation>
    <scope>IDENTIFICATION</scope>
</reference>
<organism evidence="8 9">
    <name type="scientific">Scleropages formosus</name>
    <name type="common">Asian bonytongue</name>
    <name type="synonym">Osteoglossum formosum</name>
    <dbReference type="NCBI Taxonomy" id="113540"/>
    <lineage>
        <taxon>Eukaryota</taxon>
        <taxon>Metazoa</taxon>
        <taxon>Chordata</taxon>
        <taxon>Craniata</taxon>
        <taxon>Vertebrata</taxon>
        <taxon>Euteleostomi</taxon>
        <taxon>Actinopterygii</taxon>
        <taxon>Neopterygii</taxon>
        <taxon>Teleostei</taxon>
        <taxon>Osteoglossocephala</taxon>
        <taxon>Osteoglossomorpha</taxon>
        <taxon>Osteoglossiformes</taxon>
        <taxon>Osteoglossidae</taxon>
        <taxon>Scleropages</taxon>
    </lineage>
</organism>
<feature type="chain" id="PRO_5034624212" evidence="7">
    <location>
        <begin position="19"/>
        <end position="685"/>
    </location>
</feature>
<accession>A0A8C9VNQ6</accession>
<evidence type="ECO:0000313" key="8">
    <source>
        <dbReference type="Ensembl" id="ENSSFOP00015062718.1"/>
    </source>
</evidence>
<dbReference type="GO" id="GO:0034080">
    <property type="term" value="P:CENP-A containing chromatin assembly"/>
    <property type="evidence" value="ECO:0007669"/>
    <property type="project" value="TreeGrafter"/>
</dbReference>
<keyword evidence="9" id="KW-1185">Reference proteome</keyword>
<evidence type="ECO:0000256" key="7">
    <source>
        <dbReference type="SAM" id="SignalP"/>
    </source>
</evidence>
<reference evidence="8" key="3">
    <citation type="submission" date="2025-09" db="UniProtKB">
        <authorList>
            <consortium name="Ensembl"/>
        </authorList>
    </citation>
    <scope>IDENTIFICATION</scope>
</reference>
<dbReference type="OrthoDB" id="6347512at2759"/>
<dbReference type="GO" id="GO:0005634">
    <property type="term" value="C:nucleus"/>
    <property type="evidence" value="ECO:0007669"/>
    <property type="project" value="UniProtKB-SubCell"/>
</dbReference>
<keyword evidence="4" id="KW-0158">Chromosome</keyword>
<evidence type="ECO:0000256" key="3">
    <source>
        <dbReference type="ARBA" id="ARBA00005470"/>
    </source>
</evidence>
<keyword evidence="7" id="KW-0732">Signal</keyword>
<dbReference type="GO" id="GO:0000070">
    <property type="term" value="P:mitotic sister chromatid segregation"/>
    <property type="evidence" value="ECO:0007669"/>
    <property type="project" value="TreeGrafter"/>
</dbReference>
<keyword evidence="5" id="KW-0539">Nucleus</keyword>
<dbReference type="Proteomes" id="UP000694397">
    <property type="component" value="Chromosome 13"/>
</dbReference>
<evidence type="ECO:0000313" key="9">
    <source>
        <dbReference type="Proteomes" id="UP000694397"/>
    </source>
</evidence>
<keyword evidence="6" id="KW-0137">Centromere</keyword>
<evidence type="ECO:0000256" key="4">
    <source>
        <dbReference type="ARBA" id="ARBA00022454"/>
    </source>
</evidence>
<comment type="subcellular location">
    <subcellularLocation>
        <location evidence="2">Chromosome</location>
        <location evidence="2">Centromere</location>
    </subcellularLocation>
    <subcellularLocation>
        <location evidence="1">Nucleus</location>
    </subcellularLocation>
</comment>
<protein>
    <submittedName>
        <fullName evidence="8">Centromere protein I</fullName>
    </submittedName>
</protein>
<evidence type="ECO:0000256" key="6">
    <source>
        <dbReference type="ARBA" id="ARBA00023328"/>
    </source>
</evidence>
<sequence>MNPVLCLSLCLTPNNVFCIVVEAGTPWKGNDTVERHLAAVERVGLSRGLSPQAVSILLEFSLSLRSAIGIRVLKFLVPASTVPEEAIIRGVSWLCVDKMPVNMQVLFVRWVLTVFDLIDSKDQLRAIYGFIFNFVTEENLVRRVLVLLFITYPLLELQTRMGCQPFLMHLLSVYKVYCPELVTISVPAKMKSGFKNHNSTWKAALAAVQKSSTTELLSDLQLSVGVSQQPATRKRKLHRHLTIPAVSSSIQSQSRLSGSKVFPLEQLRTFSQLLENLHRIELPAQMGSLLGSTVALHFLDCVRDSSAFLRLNFWLGHLLHEEFIFCKDGGTQDLTEATGFLNTLISTQCFLQEGFAATELFLYKFLNIWDGSLLRPEILGLLSNIPVVPCSRIKTLLFEPLMQLFFTSSLFFKCSVIECLTNMLLKWLTWHSVYAFEDELDISVTSQTPMNMTLSGLMDSVVELVHFVGRISTIGLQLEGYHSLLLSFTLDFYMMVSDMYLKYDLPLVLMPPAGVFYPALFATDPVNLDKLCHIMYRYRTNLMSAKNQEQKMKISRKTYHEFNQYVVSMVSCLWNSRAFQPGMGLEMDEGLLSRSGVPEPWTRFSLVYHPAFLGYAVDFHENCWPERMKMDLSSIKLGKRWDWYVEFLYCQGLQGLKEFMQSSLRRQSSVGGTRATSDSQSQPPS</sequence>
<feature type="signal peptide" evidence="7">
    <location>
        <begin position="1"/>
        <end position="18"/>
    </location>
</feature>